<sequence length="301" mass="34285">MENIKIALDWTANTNHIGFFIAKALDLYTAQGLDVTIITPDEDNYEITPVKKLELGEVDFALCPLESIISYQTKSNPFDVKAVATLLKEDMSAIVTLKENNITSPKELDSKSYASYNARYEDGIVTQMVLNDGGHGNVDFLYPQKLGIWETIVQKKSDATWVFLNWEAIQAEAEGVQLDIFRMRDYNIPYSYSPVIAASQQKIKEKKESYKKFLAATKKGFLRAKENHHEAAEILSPFISNNDKNIDLVKSLQYISPYFGNFIDWGVMHSLEVDRFLQWIHEKNMEQRLLSSSDVATHALL</sequence>
<comment type="similarity">
    <text evidence="3">Belongs to the NMT1/THI5 family.</text>
</comment>
<dbReference type="InterPro" id="IPR015168">
    <property type="entry name" value="SsuA/THI5"/>
</dbReference>
<keyword evidence="7" id="KW-0663">Pyridoxal phosphate</keyword>
<dbReference type="InterPro" id="IPR027939">
    <property type="entry name" value="NMT1/THI5"/>
</dbReference>
<comment type="subunit">
    <text evidence="4">Homodimer.</text>
</comment>
<evidence type="ECO:0000256" key="1">
    <source>
        <dbReference type="ARBA" id="ARBA00003469"/>
    </source>
</evidence>
<organism evidence="13 14">
    <name type="scientific">Aquimarina algicola</name>
    <dbReference type="NCBI Taxonomy" id="2589995"/>
    <lineage>
        <taxon>Bacteria</taxon>
        <taxon>Pseudomonadati</taxon>
        <taxon>Bacteroidota</taxon>
        <taxon>Flavobacteriia</taxon>
        <taxon>Flavobacteriales</taxon>
        <taxon>Flavobacteriaceae</taxon>
        <taxon>Aquimarina</taxon>
    </lineage>
</organism>
<evidence type="ECO:0000256" key="7">
    <source>
        <dbReference type="ARBA" id="ARBA00022898"/>
    </source>
</evidence>
<dbReference type="GO" id="GO:0046872">
    <property type="term" value="F:metal ion binding"/>
    <property type="evidence" value="ECO:0007669"/>
    <property type="project" value="UniProtKB-KW"/>
</dbReference>
<gene>
    <name evidence="13" type="ORF">FHK87_13885</name>
</gene>
<keyword evidence="6" id="KW-0479">Metal-binding</keyword>
<keyword evidence="9" id="KW-0408">Iron</keyword>
<comment type="function">
    <text evidence="1">Responsible for the formation of the pyrimidine heterocycle in the thiamine biosynthesis pathway. Catalyzes the formation of hydroxymethylpyrimidine phosphate (HMP-P) from histidine and pyridoxal phosphate (PLP). The protein uses PLP and the active site histidine to form HMP-P, generating an inactive enzyme. The enzyme can only undergo a single turnover, which suggests it is a suicide enzyme.</text>
</comment>
<dbReference type="Gene3D" id="3.40.190.10">
    <property type="entry name" value="Periplasmic binding protein-like II"/>
    <property type="match status" value="2"/>
</dbReference>
<evidence type="ECO:0000313" key="13">
    <source>
        <dbReference type="EMBL" id="TPN85117.1"/>
    </source>
</evidence>
<dbReference type="OrthoDB" id="9815602at2"/>
<comment type="pathway">
    <text evidence="2">Cofactor biosynthesis; thiamine diphosphate biosynthesis.</text>
</comment>
<reference evidence="13 14" key="1">
    <citation type="submission" date="2019-06" db="EMBL/GenBank/DDBJ databases">
        <authorList>
            <person name="Meng X."/>
        </authorList>
    </citation>
    <scope>NUCLEOTIDE SEQUENCE [LARGE SCALE GENOMIC DNA]</scope>
    <source>
        <strain evidence="13 14">M625</strain>
    </source>
</reference>
<comment type="catalytic activity">
    <reaction evidence="11">
        <text>N(6)-(pyridoxal phosphate)-L-lysyl-[4-amino-5-hydroxymethyl-2-methylpyrimidine phosphate synthase] + L-histidyl-[4-amino-5-hydroxymethyl-2-methylpyrimidine phosphate synthase] + 2 Fe(3+) + 4 H2O = L-lysyl-[4-amino-5-hydroxymethyl-2-methylpyrimidine phosphate synthase] + (2S)-2-amino-5-hydroxy-4-oxopentanoyl-[4-amino-5-hydroxymethyl-2-methylpyrimidine phosphate synthase] + 4-amino-2-methyl-5-(phosphooxymethyl)pyrimidine + 3-oxopropanoate + 2 Fe(2+) + 2 H(+)</text>
        <dbReference type="Rhea" id="RHEA:65756"/>
        <dbReference type="Rhea" id="RHEA-COMP:16892"/>
        <dbReference type="Rhea" id="RHEA-COMP:16893"/>
        <dbReference type="Rhea" id="RHEA-COMP:16894"/>
        <dbReference type="Rhea" id="RHEA-COMP:16895"/>
        <dbReference type="ChEBI" id="CHEBI:15377"/>
        <dbReference type="ChEBI" id="CHEBI:15378"/>
        <dbReference type="ChEBI" id="CHEBI:29033"/>
        <dbReference type="ChEBI" id="CHEBI:29034"/>
        <dbReference type="ChEBI" id="CHEBI:29969"/>
        <dbReference type="ChEBI" id="CHEBI:29979"/>
        <dbReference type="ChEBI" id="CHEBI:33190"/>
        <dbReference type="ChEBI" id="CHEBI:58354"/>
        <dbReference type="ChEBI" id="CHEBI:143915"/>
        <dbReference type="ChEBI" id="CHEBI:157692"/>
    </reaction>
    <physiologicalReaction direction="left-to-right" evidence="11">
        <dbReference type="Rhea" id="RHEA:65757"/>
    </physiologicalReaction>
</comment>
<evidence type="ECO:0000256" key="2">
    <source>
        <dbReference type="ARBA" id="ARBA00004948"/>
    </source>
</evidence>
<evidence type="ECO:0000313" key="14">
    <source>
        <dbReference type="Proteomes" id="UP000315540"/>
    </source>
</evidence>
<evidence type="ECO:0000256" key="6">
    <source>
        <dbReference type="ARBA" id="ARBA00022723"/>
    </source>
</evidence>
<dbReference type="EMBL" id="VFWZ01000004">
    <property type="protein sequence ID" value="TPN85117.1"/>
    <property type="molecule type" value="Genomic_DNA"/>
</dbReference>
<evidence type="ECO:0000256" key="11">
    <source>
        <dbReference type="ARBA" id="ARBA00048179"/>
    </source>
</evidence>
<evidence type="ECO:0000256" key="4">
    <source>
        <dbReference type="ARBA" id="ARBA00011738"/>
    </source>
</evidence>
<evidence type="ECO:0000259" key="12">
    <source>
        <dbReference type="Pfam" id="PF09084"/>
    </source>
</evidence>
<feature type="domain" description="SsuA/THI5-like" evidence="12">
    <location>
        <begin position="13"/>
        <end position="231"/>
    </location>
</feature>
<keyword evidence="5" id="KW-0808">Transferase</keyword>
<dbReference type="GO" id="GO:0016740">
    <property type="term" value="F:transferase activity"/>
    <property type="evidence" value="ECO:0007669"/>
    <property type="project" value="UniProtKB-KW"/>
</dbReference>
<evidence type="ECO:0000256" key="8">
    <source>
        <dbReference type="ARBA" id="ARBA00022977"/>
    </source>
</evidence>
<protein>
    <recommendedName>
        <fullName evidence="10">Thiamine pyrimidine synthase</fullName>
    </recommendedName>
</protein>
<dbReference type="Pfam" id="PF09084">
    <property type="entry name" value="NMT1"/>
    <property type="match status" value="1"/>
</dbReference>
<evidence type="ECO:0000256" key="10">
    <source>
        <dbReference type="ARBA" id="ARBA00033171"/>
    </source>
</evidence>
<keyword evidence="8" id="KW-0784">Thiamine biosynthesis</keyword>
<keyword evidence="14" id="KW-1185">Reference proteome</keyword>
<accession>A0A504J2N1</accession>
<evidence type="ECO:0000256" key="5">
    <source>
        <dbReference type="ARBA" id="ARBA00022679"/>
    </source>
</evidence>
<dbReference type="RefSeq" id="WP_140594038.1">
    <property type="nucleotide sequence ID" value="NZ_VFWZ01000004.1"/>
</dbReference>
<dbReference type="PANTHER" id="PTHR31528:SF1">
    <property type="entry name" value="4-AMINO-5-HYDROXYMETHYL-2-METHYLPYRIMIDINE PHOSPHATE SYNTHASE THI11-RELATED"/>
    <property type="match status" value="1"/>
</dbReference>
<comment type="caution">
    <text evidence="13">The sequence shown here is derived from an EMBL/GenBank/DDBJ whole genome shotgun (WGS) entry which is preliminary data.</text>
</comment>
<dbReference type="AlphaFoldDB" id="A0A504J2N1"/>
<dbReference type="PANTHER" id="PTHR31528">
    <property type="entry name" value="4-AMINO-5-HYDROXYMETHYL-2-METHYLPYRIMIDINE PHOSPHATE SYNTHASE THI11-RELATED"/>
    <property type="match status" value="1"/>
</dbReference>
<proteinExistence type="inferred from homology"/>
<name>A0A504J2N1_9FLAO</name>
<dbReference type="Proteomes" id="UP000315540">
    <property type="component" value="Unassembled WGS sequence"/>
</dbReference>
<evidence type="ECO:0000256" key="9">
    <source>
        <dbReference type="ARBA" id="ARBA00023004"/>
    </source>
</evidence>
<dbReference type="GO" id="GO:0009228">
    <property type="term" value="P:thiamine biosynthetic process"/>
    <property type="evidence" value="ECO:0007669"/>
    <property type="project" value="UniProtKB-KW"/>
</dbReference>
<dbReference type="SUPFAM" id="SSF53850">
    <property type="entry name" value="Periplasmic binding protein-like II"/>
    <property type="match status" value="1"/>
</dbReference>
<evidence type="ECO:0000256" key="3">
    <source>
        <dbReference type="ARBA" id="ARBA00009406"/>
    </source>
</evidence>